<proteinExistence type="predicted"/>
<sequence length="211" mass="23917">MRISLQNERVIYKVFQKSYGGKKTHISGLLNIGSFGNEISSPSDQALEDKKFDPSTIVDLMKLFEIESYKAWAAMELEQEKQVKEIETSMQQAEDYLDSVMEEAMDEFRRFEEEMEDMCKAELKGLKDTAVKARKMGNLMEKAATVASKKYMQAALNSASATAKSAWKGLSSKKPCQVEDLVGKMLHQAWALLITPMIPFWSCKGRKFIAM</sequence>
<dbReference type="AlphaFoldDB" id="A0A9W7MQH2"/>
<dbReference type="PANTHER" id="PTHR37707:SF1">
    <property type="entry name" value="MATERNAL EFFECT EMBRYO ARREST 9"/>
    <property type="match status" value="1"/>
</dbReference>
<keyword evidence="3" id="KW-1185">Reference proteome</keyword>
<gene>
    <name evidence="2" type="ORF">HRI_004234300</name>
</gene>
<organism evidence="2 3">
    <name type="scientific">Hibiscus trionum</name>
    <name type="common">Flower of an hour</name>
    <dbReference type="NCBI Taxonomy" id="183268"/>
    <lineage>
        <taxon>Eukaryota</taxon>
        <taxon>Viridiplantae</taxon>
        <taxon>Streptophyta</taxon>
        <taxon>Embryophyta</taxon>
        <taxon>Tracheophyta</taxon>
        <taxon>Spermatophyta</taxon>
        <taxon>Magnoliopsida</taxon>
        <taxon>eudicotyledons</taxon>
        <taxon>Gunneridae</taxon>
        <taxon>Pentapetalae</taxon>
        <taxon>rosids</taxon>
        <taxon>malvids</taxon>
        <taxon>Malvales</taxon>
        <taxon>Malvaceae</taxon>
        <taxon>Malvoideae</taxon>
        <taxon>Hibiscus</taxon>
    </lineage>
</organism>
<accession>A0A9W7MQH2</accession>
<protein>
    <submittedName>
        <fullName evidence="2">Uncharacterized protein</fullName>
    </submittedName>
</protein>
<comment type="caution">
    <text evidence="2">The sequence shown here is derived from an EMBL/GenBank/DDBJ whole genome shotgun (WGS) entry which is preliminary data.</text>
</comment>
<name>A0A9W7MQH2_HIBTR</name>
<dbReference type="PANTHER" id="PTHR37707">
    <property type="entry name" value="MATERNAL EFFECT EMBRYO ARREST 9"/>
    <property type="match status" value="1"/>
</dbReference>
<evidence type="ECO:0000256" key="1">
    <source>
        <dbReference type="SAM" id="Coils"/>
    </source>
</evidence>
<evidence type="ECO:0000313" key="2">
    <source>
        <dbReference type="EMBL" id="GMJ05651.1"/>
    </source>
</evidence>
<dbReference type="OrthoDB" id="992831at2759"/>
<dbReference type="Proteomes" id="UP001165190">
    <property type="component" value="Unassembled WGS sequence"/>
</dbReference>
<dbReference type="EMBL" id="BSYR01000044">
    <property type="protein sequence ID" value="GMJ05651.1"/>
    <property type="molecule type" value="Genomic_DNA"/>
</dbReference>
<feature type="coiled-coil region" evidence="1">
    <location>
        <begin position="83"/>
        <end position="121"/>
    </location>
</feature>
<keyword evidence="1" id="KW-0175">Coiled coil</keyword>
<evidence type="ECO:0000313" key="3">
    <source>
        <dbReference type="Proteomes" id="UP001165190"/>
    </source>
</evidence>
<reference evidence="2" key="1">
    <citation type="submission" date="2023-05" db="EMBL/GenBank/DDBJ databases">
        <title>Genome and transcriptome analyses reveal genes involved in the formation of fine ridges on petal epidermal cells in Hibiscus trionum.</title>
        <authorList>
            <person name="Koshimizu S."/>
            <person name="Masuda S."/>
            <person name="Ishii T."/>
            <person name="Shirasu K."/>
            <person name="Hoshino A."/>
            <person name="Arita M."/>
        </authorList>
    </citation>
    <scope>NUCLEOTIDE SEQUENCE</scope>
    <source>
        <strain evidence="2">Hamamatsu line</strain>
    </source>
</reference>